<proteinExistence type="predicted"/>
<comment type="caution">
    <text evidence="5">The sequence shown here is derived from an EMBL/GenBank/DDBJ whole genome shotgun (WGS) entry which is preliminary data.</text>
</comment>
<dbReference type="PANTHER" id="PTHR45138:SF9">
    <property type="entry name" value="DIGUANYLATE CYCLASE DGCM-RELATED"/>
    <property type="match status" value="1"/>
</dbReference>
<evidence type="ECO:0000313" key="6">
    <source>
        <dbReference type="Proteomes" id="UP001221189"/>
    </source>
</evidence>
<evidence type="ECO:0000256" key="1">
    <source>
        <dbReference type="ARBA" id="ARBA00012528"/>
    </source>
</evidence>
<dbReference type="SUPFAM" id="SSF55073">
    <property type="entry name" value="Nucleotide cyclase"/>
    <property type="match status" value="1"/>
</dbReference>
<gene>
    <name evidence="5" type="ORF">PRZ03_11965</name>
</gene>
<feature type="transmembrane region" description="Helical" evidence="3">
    <location>
        <begin position="42"/>
        <end position="62"/>
    </location>
</feature>
<reference evidence="5 6" key="1">
    <citation type="submission" date="2022-10" db="EMBL/GenBank/DDBJ databases">
        <title>Paucibacter sp. hw1 Genome sequencing.</title>
        <authorList>
            <person name="Park S."/>
        </authorList>
    </citation>
    <scope>NUCLEOTIDE SEQUENCE [LARGE SCALE GENOMIC DNA]</scope>
    <source>
        <strain evidence="6">hw1</strain>
    </source>
</reference>
<dbReference type="EMBL" id="JAQQXT010000006">
    <property type="protein sequence ID" value="MDC8772289.1"/>
    <property type="molecule type" value="Genomic_DNA"/>
</dbReference>
<dbReference type="InterPro" id="IPR043128">
    <property type="entry name" value="Rev_trsase/Diguanyl_cyclase"/>
</dbReference>
<dbReference type="Gene3D" id="3.30.70.270">
    <property type="match status" value="1"/>
</dbReference>
<dbReference type="CDD" id="cd01949">
    <property type="entry name" value="GGDEF"/>
    <property type="match status" value="1"/>
</dbReference>
<comment type="catalytic activity">
    <reaction evidence="2">
        <text>2 GTP = 3',3'-c-di-GMP + 2 diphosphate</text>
        <dbReference type="Rhea" id="RHEA:24898"/>
        <dbReference type="ChEBI" id="CHEBI:33019"/>
        <dbReference type="ChEBI" id="CHEBI:37565"/>
        <dbReference type="ChEBI" id="CHEBI:58805"/>
        <dbReference type="EC" id="2.7.7.65"/>
    </reaction>
</comment>
<protein>
    <recommendedName>
        <fullName evidence="1">diguanylate cyclase</fullName>
        <ecNumber evidence="1">2.7.7.65</ecNumber>
    </recommendedName>
</protein>
<feature type="transmembrane region" description="Helical" evidence="3">
    <location>
        <begin position="12"/>
        <end position="30"/>
    </location>
</feature>
<evidence type="ECO:0000256" key="2">
    <source>
        <dbReference type="ARBA" id="ARBA00034247"/>
    </source>
</evidence>
<accession>A0ABT5KFR2</accession>
<dbReference type="NCBIfam" id="TIGR00254">
    <property type="entry name" value="GGDEF"/>
    <property type="match status" value="1"/>
</dbReference>
<evidence type="ECO:0000313" key="5">
    <source>
        <dbReference type="EMBL" id="MDC8772289.1"/>
    </source>
</evidence>
<feature type="transmembrane region" description="Helical" evidence="3">
    <location>
        <begin position="68"/>
        <end position="91"/>
    </location>
</feature>
<organism evidence="5 6">
    <name type="scientific">Roseateles albus</name>
    <dbReference type="NCBI Taxonomy" id="2987525"/>
    <lineage>
        <taxon>Bacteria</taxon>
        <taxon>Pseudomonadati</taxon>
        <taxon>Pseudomonadota</taxon>
        <taxon>Betaproteobacteria</taxon>
        <taxon>Burkholderiales</taxon>
        <taxon>Sphaerotilaceae</taxon>
        <taxon>Roseateles</taxon>
    </lineage>
</organism>
<dbReference type="InterPro" id="IPR000160">
    <property type="entry name" value="GGDEF_dom"/>
</dbReference>
<keyword evidence="3" id="KW-0472">Membrane</keyword>
<dbReference type="PANTHER" id="PTHR45138">
    <property type="entry name" value="REGULATORY COMPONENTS OF SENSORY TRANSDUCTION SYSTEM"/>
    <property type="match status" value="1"/>
</dbReference>
<dbReference type="EC" id="2.7.7.65" evidence="1"/>
<feature type="domain" description="GGDEF" evidence="4">
    <location>
        <begin position="264"/>
        <end position="395"/>
    </location>
</feature>
<keyword evidence="6" id="KW-1185">Reference proteome</keyword>
<feature type="transmembrane region" description="Helical" evidence="3">
    <location>
        <begin position="206"/>
        <end position="229"/>
    </location>
</feature>
<sequence length="395" mass="42642">MSAGLGTDPLTLLAATMLLYFVACVAWLLLAMAARVAPRVSLGLALANGLLTAALACLSLRGQTSVWLAFWGADVLALATLASLRLVMPALSDGRDQASNPALAWPSALGLLLPAALALAWLPYEGDMRWQTRIVFGSGLALTLLAAVDAWRQLRARLSLRLASQLAAPLFVIALLLLLPLVNSLIRPTVAFDLLRNSEFQLAWGWAMLGLGLLINATMALLVLARVVLDIQRLTRLDPLTAVLNRRALSEAIDDEHLRLQRGKPYALVMIDMDHFKQLNDNLGHAAGDAALLRAVQVLSPCVRDVDRLGRLGGEEFCVLLPLTDLAGAALVAERMRHNMEASSFEWQGKTWPLTASFGVAEALPEDVSADAVLRRADKGMYRAKAQGRNLVQEA</sequence>
<feature type="transmembrane region" description="Helical" evidence="3">
    <location>
        <begin position="166"/>
        <end position="186"/>
    </location>
</feature>
<feature type="transmembrane region" description="Helical" evidence="3">
    <location>
        <begin position="103"/>
        <end position="122"/>
    </location>
</feature>
<keyword evidence="3" id="KW-0812">Transmembrane</keyword>
<evidence type="ECO:0000256" key="3">
    <source>
        <dbReference type="SAM" id="Phobius"/>
    </source>
</evidence>
<dbReference type="RefSeq" id="WP_273600485.1">
    <property type="nucleotide sequence ID" value="NZ_JAQQXT010000006.1"/>
</dbReference>
<dbReference type="InterPro" id="IPR050469">
    <property type="entry name" value="Diguanylate_Cyclase"/>
</dbReference>
<evidence type="ECO:0000259" key="4">
    <source>
        <dbReference type="PROSITE" id="PS50887"/>
    </source>
</evidence>
<dbReference type="PROSITE" id="PS50887">
    <property type="entry name" value="GGDEF"/>
    <property type="match status" value="1"/>
</dbReference>
<dbReference type="Pfam" id="PF00990">
    <property type="entry name" value="GGDEF"/>
    <property type="match status" value="1"/>
</dbReference>
<dbReference type="InterPro" id="IPR029787">
    <property type="entry name" value="Nucleotide_cyclase"/>
</dbReference>
<name>A0ABT5KFR2_9BURK</name>
<keyword evidence="3" id="KW-1133">Transmembrane helix</keyword>
<dbReference type="Proteomes" id="UP001221189">
    <property type="component" value="Unassembled WGS sequence"/>
</dbReference>
<dbReference type="SMART" id="SM00267">
    <property type="entry name" value="GGDEF"/>
    <property type="match status" value="1"/>
</dbReference>